<name>A0A8S0XLP1_CYCAE</name>
<keyword evidence="2" id="KW-1185">Reference proteome</keyword>
<dbReference type="EMBL" id="CACVBS010000050">
    <property type="protein sequence ID" value="CAA7265643.1"/>
    <property type="molecule type" value="Genomic_DNA"/>
</dbReference>
<proteinExistence type="predicted"/>
<gene>
    <name evidence="1" type="ORF">AAE3_LOCUS7943</name>
</gene>
<accession>A0A8S0XLP1</accession>
<dbReference type="Proteomes" id="UP000467700">
    <property type="component" value="Unassembled WGS sequence"/>
</dbReference>
<comment type="caution">
    <text evidence="1">The sequence shown here is derived from an EMBL/GenBank/DDBJ whole genome shotgun (WGS) entry which is preliminary data.</text>
</comment>
<evidence type="ECO:0000313" key="2">
    <source>
        <dbReference type="Proteomes" id="UP000467700"/>
    </source>
</evidence>
<protein>
    <submittedName>
        <fullName evidence="1">Uncharacterized protein</fullName>
    </submittedName>
</protein>
<dbReference type="OrthoDB" id="10342797at2759"/>
<evidence type="ECO:0000313" key="1">
    <source>
        <dbReference type="EMBL" id="CAA7265643.1"/>
    </source>
</evidence>
<reference evidence="1 2" key="1">
    <citation type="submission" date="2020-01" db="EMBL/GenBank/DDBJ databases">
        <authorList>
            <person name="Gupta K D."/>
        </authorList>
    </citation>
    <scope>NUCLEOTIDE SEQUENCE [LARGE SCALE GENOMIC DNA]</scope>
</reference>
<sequence length="144" mass="16034">MSNHNFGFALLNNAGTLEWAFALYTTVSPVAAVELFQREYDQSVQAYRVIHRTTTVSAVYGIVHISSLPANLYTLIFNTARVHSPDEGGLNPGRVNWGSAAWAIRLALQLRQLVNFPLQFQGYQIYGHVTVQDEHACLGEHICS</sequence>
<organism evidence="1 2">
    <name type="scientific">Cyclocybe aegerita</name>
    <name type="common">Black poplar mushroom</name>
    <name type="synonym">Agrocybe aegerita</name>
    <dbReference type="NCBI Taxonomy" id="1973307"/>
    <lineage>
        <taxon>Eukaryota</taxon>
        <taxon>Fungi</taxon>
        <taxon>Dikarya</taxon>
        <taxon>Basidiomycota</taxon>
        <taxon>Agaricomycotina</taxon>
        <taxon>Agaricomycetes</taxon>
        <taxon>Agaricomycetidae</taxon>
        <taxon>Agaricales</taxon>
        <taxon>Agaricineae</taxon>
        <taxon>Bolbitiaceae</taxon>
        <taxon>Cyclocybe</taxon>
    </lineage>
</organism>
<dbReference type="AlphaFoldDB" id="A0A8S0XLP1"/>